<feature type="compositionally biased region" description="Basic and acidic residues" evidence="5">
    <location>
        <begin position="509"/>
        <end position="530"/>
    </location>
</feature>
<feature type="compositionally biased region" description="Polar residues" evidence="5">
    <location>
        <begin position="1202"/>
        <end position="1211"/>
    </location>
</feature>
<dbReference type="GO" id="GO:0006897">
    <property type="term" value="P:endocytosis"/>
    <property type="evidence" value="ECO:0007669"/>
    <property type="project" value="UniProtKB-KW"/>
</dbReference>
<dbReference type="EMBL" id="CACVKT020002575">
    <property type="protein sequence ID" value="CAC5378457.1"/>
    <property type="molecule type" value="Genomic_DNA"/>
</dbReference>
<dbReference type="InterPro" id="IPR036168">
    <property type="entry name" value="AP2_Mu_C_sf"/>
</dbReference>
<comment type="similarity">
    <text evidence="2">Belongs to the Stoned B family.</text>
</comment>
<dbReference type="Gene3D" id="2.60.40.1170">
    <property type="entry name" value="Mu homology domain, subdomain B"/>
    <property type="match status" value="1"/>
</dbReference>
<dbReference type="FunFam" id="2.60.40.1170:FF:000022">
    <property type="entry name" value="AP-1 complex subunit mu"/>
    <property type="match status" value="1"/>
</dbReference>
<feature type="region of interest" description="Disordered" evidence="5">
    <location>
        <begin position="498"/>
        <end position="569"/>
    </location>
</feature>
<dbReference type="PROSITE" id="PS51072">
    <property type="entry name" value="MHD"/>
    <property type="match status" value="1"/>
</dbReference>
<feature type="region of interest" description="Disordered" evidence="5">
    <location>
        <begin position="1148"/>
        <end position="1221"/>
    </location>
</feature>
<feature type="region of interest" description="Disordered" evidence="5">
    <location>
        <begin position="677"/>
        <end position="698"/>
    </location>
</feature>
<evidence type="ECO:0000256" key="3">
    <source>
        <dbReference type="ARBA" id="ARBA00022490"/>
    </source>
</evidence>
<feature type="domain" description="MHD" evidence="7">
    <location>
        <begin position="1390"/>
        <end position="1703"/>
    </location>
</feature>
<feature type="compositionally biased region" description="Low complexity" evidence="5">
    <location>
        <begin position="544"/>
        <end position="562"/>
    </location>
</feature>
<dbReference type="Proteomes" id="UP000507470">
    <property type="component" value="Unassembled WGS sequence"/>
</dbReference>
<accession>A0A6J8B916</accession>
<protein>
    <submittedName>
        <fullName evidence="8">STON1_2</fullName>
    </submittedName>
</protein>
<evidence type="ECO:0000256" key="1">
    <source>
        <dbReference type="ARBA" id="ARBA00004496"/>
    </source>
</evidence>
<dbReference type="PANTHER" id="PTHR10529">
    <property type="entry name" value="AP COMPLEX SUBUNIT MU"/>
    <property type="match status" value="1"/>
</dbReference>
<feature type="compositionally biased region" description="Polar residues" evidence="5">
    <location>
        <begin position="498"/>
        <end position="507"/>
    </location>
</feature>
<feature type="compositionally biased region" description="Basic and acidic residues" evidence="5">
    <location>
        <begin position="1170"/>
        <end position="1201"/>
    </location>
</feature>
<feature type="region of interest" description="Disordered" evidence="5">
    <location>
        <begin position="98"/>
        <end position="134"/>
    </location>
</feature>
<feature type="compositionally biased region" description="Low complexity" evidence="5">
    <location>
        <begin position="119"/>
        <end position="132"/>
    </location>
</feature>
<feature type="compositionally biased region" description="Basic and acidic residues" evidence="5">
    <location>
        <begin position="1733"/>
        <end position="1745"/>
    </location>
</feature>
<dbReference type="Pfam" id="PF00928">
    <property type="entry name" value="Adap_comp_sub"/>
    <property type="match status" value="1"/>
</dbReference>
<dbReference type="PROSITE" id="PS51070">
    <property type="entry name" value="SHD"/>
    <property type="match status" value="1"/>
</dbReference>
<keyword evidence="3" id="KW-0963">Cytoplasm</keyword>
<dbReference type="InterPro" id="IPR050431">
    <property type="entry name" value="Adaptor_comp_med_subunit"/>
</dbReference>
<feature type="region of interest" description="Disordered" evidence="5">
    <location>
        <begin position="44"/>
        <end position="82"/>
    </location>
</feature>
<dbReference type="InterPro" id="IPR028565">
    <property type="entry name" value="MHD"/>
</dbReference>
<keyword evidence="4" id="KW-0254">Endocytosis</keyword>
<sequence>MSISEAPTTISGDLRAPLATFDTFDFGEERSSLKTLQDDSFELKSEVESTNSEASLPFEYSTFTEDSNDPFMQDVNTDSTKQEDVWSKVDIKTFSSPQHSKLNKRNSFGYHNLKEKKTSSSSNSSDSSDSESGYIQSGYVTVSSNSSNKFSGSQFPSDILDSPLPQRAFLKHIGDNNSSCESTPFSSPNLSRFSLPSLLQELETVTEKSKRKAIEKRIQRLQVTNKPVERPRSTTPINVVNFEEYKPEISPSLNSEKLSIKLPPEEFRKRHKSPLKLHGEIFTFMNEDQLFTRTKSLVVETASIPGQSPKRVLIPPTLSPSCSPCVSRRKNELTETCSKHSEILFSTSPDNWVAFPNVSLSRQENSISTTANFHTDGNYCKQDEIPPLNEEVLTISIVERDNAKTCDISLEANSAGDSLQLEKQINIPMTGQGDNEHLHTEQCDKMTDNSETSDFHKEIISIVNEIFDAESKYSFAYFITHNRNFNLAMSSESFDESSNLVVTSPNGNDDEKISKHKEDKGKLRVRDKSPSKGFGFMKKKRSKSPFSSPFKSSKPPKSPSKSPSKEILTEEYKDIEKKISEKKSEEWKIFQQMQDRIKQNLFQTQSTLHKLSASFDDDIEQAEKSKLNVDETNDSMSLIKCETGEDLDLTEYKMADDNTTEVELLNFSQEVSNLKVTPDISPRGTPKPPANSLRASSENLLGLDKTSVSVDTGYIDLLGLSTDEQNTNVDNQVPPSYMNEDLLGLEDFVTDQSQQGSSLCSSFDGSDMLYSSNVQSHSEMSSCRSTPLGFESAFWEGQDKVTHIPSDFVSSMVDEFLQLDTMKGTDVSLGSFRKDKPAYMPELFDPLTPPSITTATTNITFQPSNIQTNVDPFASLLEDKDIENMNSKDDTELQSDSSAFATREYDNLGFRMLSVDVPPELESQGTELKNPFLCDTGQETSQQQTADVFSDNNFFSDMLSTSDIPTNGNIWGDITENMDNAQIEGSINPFEEDFFAADQITQSDVPIPGRKMSLNNPFLMMDESDFDPTSDESTINPFIDLEKPASAKHKFLSDCDKYLSNFTDLDSVVSDTTKISTDLENFDPFGTAVDKRDSGISDKVENGVVNDVNLIVDSTNFDDDDDDDKEEDDDTFRLKIKPIMSESKILNTVPVPALVPPPRPSRSPQPPRENPFDRESPAEENFAEFKDLHEETNEPKVKDSSFKSSDISTDINSPEEENLEPLSPFYAKADLEKEGWHLMLRQPTKKKLALAGNRFWKEVYVKLVQQKEGPTLQIFRDDKSAEILQELILQPCYSISEPTLQHYDQYGKIHTVKIQYIFYKERVGIRPDRIKPSFVKKPKATMILDHAPQVSEMMKFGSLKKDEINTFVRLIEDTMMNMDARREKTLTYVKDEVSAEVWDEYKTVLDKQGRVLSQKVRCRIFFLAFVTGMPATELGINDKRKDGNEVVGRHDILPIKTEEWIRPEDLEFHCTVNKELFEKDGTIRFHPLDACRFELMRYRVRLRENKELPLQLTITQEVKKKKFEIRCDLLVTGYHSFSKKHGQFPCENIEVRFAIPEQWIYLFRYERRFGYGSLKSAWRKPGKIKGLERLTMIAQGLMTPTLMETDVGVAKYENVYHAVVWRIPRLPEKSEGAYKNHLFKLSLELSPHDVIPETFEQNAEVRFTMPSCTASQTQIRSISVENPNPPDKWVRYVAKYEYTAAINHIDHVNNVVSPTESDMDYSISTNPSQLLVEKGETEIPEKDQSSSDDDD</sequence>
<evidence type="ECO:0000256" key="2">
    <source>
        <dbReference type="ARBA" id="ARBA00005579"/>
    </source>
</evidence>
<dbReference type="InterPro" id="IPR012320">
    <property type="entry name" value="SHD_dom"/>
</dbReference>
<proteinExistence type="inferred from homology"/>
<feature type="region of interest" description="Disordered" evidence="5">
    <location>
        <begin position="1728"/>
        <end position="1751"/>
    </location>
</feature>
<organism evidence="8 9">
    <name type="scientific">Mytilus coruscus</name>
    <name type="common">Sea mussel</name>
    <dbReference type="NCBI Taxonomy" id="42192"/>
    <lineage>
        <taxon>Eukaryota</taxon>
        <taxon>Metazoa</taxon>
        <taxon>Spiralia</taxon>
        <taxon>Lophotrochozoa</taxon>
        <taxon>Mollusca</taxon>
        <taxon>Bivalvia</taxon>
        <taxon>Autobranchia</taxon>
        <taxon>Pteriomorphia</taxon>
        <taxon>Mytilida</taxon>
        <taxon>Mytiloidea</taxon>
        <taxon>Mytilidae</taxon>
        <taxon>Mytilinae</taxon>
        <taxon>Mytilus</taxon>
    </lineage>
</organism>
<evidence type="ECO:0000256" key="4">
    <source>
        <dbReference type="ARBA" id="ARBA00022583"/>
    </source>
</evidence>
<gene>
    <name evidence="8" type="ORF">MCOR_14659</name>
</gene>
<reference evidence="8 9" key="1">
    <citation type="submission" date="2020-06" db="EMBL/GenBank/DDBJ databases">
        <authorList>
            <person name="Li R."/>
            <person name="Bekaert M."/>
        </authorList>
    </citation>
    <scope>NUCLEOTIDE SEQUENCE [LARGE SCALE GENOMIC DNA]</scope>
    <source>
        <strain evidence="9">wild</strain>
    </source>
</reference>
<name>A0A6J8B916_MYTCO</name>
<evidence type="ECO:0000256" key="5">
    <source>
        <dbReference type="SAM" id="MobiDB-lite"/>
    </source>
</evidence>
<evidence type="ECO:0000313" key="8">
    <source>
        <dbReference type="EMBL" id="CAC5378457.1"/>
    </source>
</evidence>
<dbReference type="OrthoDB" id="10063141at2759"/>
<feature type="compositionally biased region" description="Pro residues" evidence="5">
    <location>
        <begin position="1153"/>
        <end position="1169"/>
    </location>
</feature>
<dbReference type="SUPFAM" id="SSF49447">
    <property type="entry name" value="Second domain of Mu2 adaptin subunit (ap50) of ap2 adaptor"/>
    <property type="match status" value="1"/>
</dbReference>
<evidence type="ECO:0000259" key="6">
    <source>
        <dbReference type="PROSITE" id="PS51070"/>
    </source>
</evidence>
<comment type="subcellular location">
    <subcellularLocation>
        <location evidence="1">Cytoplasm</location>
    </subcellularLocation>
</comment>
<evidence type="ECO:0000313" key="9">
    <source>
        <dbReference type="Proteomes" id="UP000507470"/>
    </source>
</evidence>
<feature type="domain" description="SHD" evidence="6">
    <location>
        <begin position="1235"/>
        <end position="1386"/>
    </location>
</feature>
<evidence type="ECO:0000259" key="7">
    <source>
        <dbReference type="PROSITE" id="PS51072"/>
    </source>
</evidence>
<keyword evidence="9" id="KW-1185">Reference proteome</keyword>
<dbReference type="GO" id="GO:0005737">
    <property type="term" value="C:cytoplasm"/>
    <property type="evidence" value="ECO:0007669"/>
    <property type="project" value="UniProtKB-SubCell"/>
</dbReference>